<accession>A0A0M3IZR4</accession>
<evidence type="ECO:0000256" key="1">
    <source>
        <dbReference type="ARBA" id="ARBA00004613"/>
    </source>
</evidence>
<dbReference type="GO" id="GO:0005576">
    <property type="term" value="C:extracellular region"/>
    <property type="evidence" value="ECO:0007669"/>
    <property type="project" value="UniProtKB-SubCell"/>
</dbReference>
<keyword evidence="6" id="KW-1185">Reference proteome</keyword>
<dbReference type="InterPro" id="IPR019791">
    <property type="entry name" value="Haem_peroxidase_animal"/>
</dbReference>
<comment type="subcellular location">
    <subcellularLocation>
        <location evidence="1">Secreted</location>
    </subcellularLocation>
</comment>
<dbReference type="Pfam" id="PF03098">
    <property type="entry name" value="An_peroxidase"/>
    <property type="match status" value="1"/>
</dbReference>
<evidence type="ECO:0000313" key="6">
    <source>
        <dbReference type="Proteomes" id="UP000267096"/>
    </source>
</evidence>
<dbReference type="GO" id="GO:0020037">
    <property type="term" value="F:heme binding"/>
    <property type="evidence" value="ECO:0007669"/>
    <property type="project" value="InterPro"/>
</dbReference>
<dbReference type="OrthoDB" id="823504at2759"/>
<evidence type="ECO:0000313" key="7">
    <source>
        <dbReference type="WBParaSite" id="ASIM_0000074701-mRNA-1"/>
    </source>
</evidence>
<reference evidence="7" key="1">
    <citation type="submission" date="2017-02" db="UniProtKB">
        <authorList>
            <consortium name="WormBaseParasite"/>
        </authorList>
    </citation>
    <scope>IDENTIFICATION</scope>
</reference>
<keyword evidence="3" id="KW-0575">Peroxidase</keyword>
<keyword evidence="2" id="KW-0964">Secreted</keyword>
<proteinExistence type="predicted"/>
<dbReference type="WBParaSite" id="ASIM_0000074701-mRNA-1">
    <property type="protein sequence ID" value="ASIM_0000074701-mRNA-1"/>
    <property type="gene ID" value="ASIM_0000074701"/>
</dbReference>
<dbReference type="Gene3D" id="1.10.640.10">
    <property type="entry name" value="Haem peroxidase domain superfamily, animal type"/>
    <property type="match status" value="1"/>
</dbReference>
<dbReference type="InterPro" id="IPR037120">
    <property type="entry name" value="Haem_peroxidase_sf_animal"/>
</dbReference>
<dbReference type="SUPFAM" id="SSF48113">
    <property type="entry name" value="Heme-dependent peroxidases"/>
    <property type="match status" value="1"/>
</dbReference>
<dbReference type="AlphaFoldDB" id="A0A0M3IZR4"/>
<sequence length="73" mass="8731">MSFNFRFYYENEEIFTKSQLHELRKTSLSRILCDSGDNIKFVPKHAFQQSDIEDVLSCEQIAAPDWRVWKETI</sequence>
<dbReference type="EMBL" id="UYRR01000489">
    <property type="protein sequence ID" value="VDK17937.1"/>
    <property type="molecule type" value="Genomic_DNA"/>
</dbReference>
<evidence type="ECO:0000256" key="3">
    <source>
        <dbReference type="ARBA" id="ARBA00022559"/>
    </source>
</evidence>
<protein>
    <submittedName>
        <fullName evidence="7">DUF2442 domain-containing protein</fullName>
    </submittedName>
</protein>
<evidence type="ECO:0000256" key="2">
    <source>
        <dbReference type="ARBA" id="ARBA00022525"/>
    </source>
</evidence>
<dbReference type="InterPro" id="IPR010255">
    <property type="entry name" value="Haem_peroxidase_sf"/>
</dbReference>
<keyword evidence="3" id="KW-0560">Oxidoreductase</keyword>
<gene>
    <name evidence="5" type="ORF">ASIM_LOCUS647</name>
</gene>
<evidence type="ECO:0000256" key="4">
    <source>
        <dbReference type="ARBA" id="ARBA00023180"/>
    </source>
</evidence>
<dbReference type="PROSITE" id="PS50292">
    <property type="entry name" value="PEROXIDASE_3"/>
    <property type="match status" value="1"/>
</dbReference>
<dbReference type="PANTHER" id="PTHR11475:SF4">
    <property type="entry name" value="CHORION PEROXIDASE"/>
    <property type="match status" value="1"/>
</dbReference>
<dbReference type="PANTHER" id="PTHR11475">
    <property type="entry name" value="OXIDASE/PEROXIDASE"/>
    <property type="match status" value="1"/>
</dbReference>
<dbReference type="GO" id="GO:0006979">
    <property type="term" value="P:response to oxidative stress"/>
    <property type="evidence" value="ECO:0007669"/>
    <property type="project" value="InterPro"/>
</dbReference>
<dbReference type="Proteomes" id="UP000267096">
    <property type="component" value="Unassembled WGS sequence"/>
</dbReference>
<name>A0A0M3IZR4_ANISI</name>
<evidence type="ECO:0000313" key="5">
    <source>
        <dbReference type="EMBL" id="VDK17937.1"/>
    </source>
</evidence>
<reference evidence="5 6" key="2">
    <citation type="submission" date="2018-11" db="EMBL/GenBank/DDBJ databases">
        <authorList>
            <consortium name="Pathogen Informatics"/>
        </authorList>
    </citation>
    <scope>NUCLEOTIDE SEQUENCE [LARGE SCALE GENOMIC DNA]</scope>
</reference>
<organism evidence="7">
    <name type="scientific">Anisakis simplex</name>
    <name type="common">Herring worm</name>
    <dbReference type="NCBI Taxonomy" id="6269"/>
    <lineage>
        <taxon>Eukaryota</taxon>
        <taxon>Metazoa</taxon>
        <taxon>Ecdysozoa</taxon>
        <taxon>Nematoda</taxon>
        <taxon>Chromadorea</taxon>
        <taxon>Rhabditida</taxon>
        <taxon>Spirurina</taxon>
        <taxon>Ascaridomorpha</taxon>
        <taxon>Ascaridoidea</taxon>
        <taxon>Anisakidae</taxon>
        <taxon>Anisakis</taxon>
        <taxon>Anisakis simplex complex</taxon>
    </lineage>
</organism>
<dbReference type="GO" id="GO:0004601">
    <property type="term" value="F:peroxidase activity"/>
    <property type="evidence" value="ECO:0007669"/>
    <property type="project" value="UniProtKB-KW"/>
</dbReference>
<keyword evidence="4" id="KW-0325">Glycoprotein</keyword>